<evidence type="ECO:0000259" key="1">
    <source>
        <dbReference type="Pfam" id="PF07596"/>
    </source>
</evidence>
<dbReference type="RefSeq" id="WP_145191801.1">
    <property type="nucleotide sequence ID" value="NZ_CP036266.1"/>
</dbReference>
<dbReference type="OrthoDB" id="269098at2"/>
<dbReference type="InterPro" id="IPR011453">
    <property type="entry name" value="DUF1559"/>
</dbReference>
<dbReference type="Pfam" id="PF07596">
    <property type="entry name" value="SBP_bac_10"/>
    <property type="match status" value="1"/>
</dbReference>
<dbReference type="Gene3D" id="3.30.700.10">
    <property type="entry name" value="Glycoprotein, Type 4 Pilin"/>
    <property type="match status" value="1"/>
</dbReference>
<evidence type="ECO:0000313" key="2">
    <source>
        <dbReference type="EMBL" id="QDT23830.1"/>
    </source>
</evidence>
<feature type="domain" description="DUF1559" evidence="1">
    <location>
        <begin position="40"/>
        <end position="324"/>
    </location>
</feature>
<dbReference type="PANTHER" id="PTHR30093:SF2">
    <property type="entry name" value="TYPE II SECRETION SYSTEM PROTEIN H"/>
    <property type="match status" value="1"/>
</dbReference>
<dbReference type="EMBL" id="CP036266">
    <property type="protein sequence ID" value="QDT23830.1"/>
    <property type="molecule type" value="Genomic_DNA"/>
</dbReference>
<keyword evidence="3" id="KW-1185">Reference proteome</keyword>
<organism evidence="2 3">
    <name type="scientific">Gimesia chilikensis</name>
    <dbReference type="NCBI Taxonomy" id="2605989"/>
    <lineage>
        <taxon>Bacteria</taxon>
        <taxon>Pseudomonadati</taxon>
        <taxon>Planctomycetota</taxon>
        <taxon>Planctomycetia</taxon>
        <taxon>Planctomycetales</taxon>
        <taxon>Planctomycetaceae</taxon>
        <taxon>Gimesia</taxon>
    </lineage>
</organism>
<dbReference type="AlphaFoldDB" id="A0A517PWS5"/>
<name>A0A517PWS5_9PLAN</name>
<sequence length="348" mass="37705">MQSGKRKNESSLRWGFTWVELLITLAVITLLGSLSLSAIQRTRNNYRGLSCLNNLRNVGLAVINYSSEANAYLPPLVSPSQMNGPGKNTGNDDMSLYVMILPYLDQVSFYQRWELAAYIAAGETSAAQLRAKADLDRFNAAQIPIFVCPNDPDTVKSGGLSYCVNIGYVTSQYNSAADTSHVVDSPDGGFDSDPDNDTDLPVKFASGVFWRPWKSGMTLDYIAAADGLTQTLMLSENLQAGKWSSIYTGDLGFGVDVEGILTGPSLKLPADFNLKTDHSDSRINANYSAGEGQAWRPSSNHPSGAVNVVLCDGSGRSLSPKMDPRVYARLLTPAGLRYGQDVVPQYGF</sequence>
<accession>A0A517PWS5</accession>
<evidence type="ECO:0000313" key="3">
    <source>
        <dbReference type="Proteomes" id="UP000320421"/>
    </source>
</evidence>
<gene>
    <name evidence="2" type="ORF">HG66A1_56550</name>
</gene>
<dbReference type="Proteomes" id="UP000320421">
    <property type="component" value="Chromosome"/>
</dbReference>
<dbReference type="InterPro" id="IPR045584">
    <property type="entry name" value="Pilin-like"/>
</dbReference>
<proteinExistence type="predicted"/>
<reference evidence="2 3" key="1">
    <citation type="submission" date="2019-02" db="EMBL/GenBank/DDBJ databases">
        <title>Deep-cultivation of Planctomycetes and their phenomic and genomic characterization uncovers novel biology.</title>
        <authorList>
            <person name="Wiegand S."/>
            <person name="Jogler M."/>
            <person name="Boedeker C."/>
            <person name="Pinto D."/>
            <person name="Vollmers J."/>
            <person name="Rivas-Marin E."/>
            <person name="Kohn T."/>
            <person name="Peeters S.H."/>
            <person name="Heuer A."/>
            <person name="Rast P."/>
            <person name="Oberbeckmann S."/>
            <person name="Bunk B."/>
            <person name="Jeske O."/>
            <person name="Meyerdierks A."/>
            <person name="Storesund J.E."/>
            <person name="Kallscheuer N."/>
            <person name="Luecker S."/>
            <person name="Lage O.M."/>
            <person name="Pohl T."/>
            <person name="Merkel B.J."/>
            <person name="Hornburger P."/>
            <person name="Mueller R.-W."/>
            <person name="Bruemmer F."/>
            <person name="Labrenz M."/>
            <person name="Spormann A.M."/>
            <person name="Op den Camp H."/>
            <person name="Overmann J."/>
            <person name="Amann R."/>
            <person name="Jetten M.S.M."/>
            <person name="Mascher T."/>
            <person name="Medema M.H."/>
            <person name="Devos D.P."/>
            <person name="Kaster A.-K."/>
            <person name="Ovreas L."/>
            <person name="Rohde M."/>
            <person name="Galperin M.Y."/>
            <person name="Jogler C."/>
        </authorList>
    </citation>
    <scope>NUCLEOTIDE SEQUENCE [LARGE SCALE GENOMIC DNA]</scope>
    <source>
        <strain evidence="2 3">HG66A1</strain>
    </source>
</reference>
<protein>
    <recommendedName>
        <fullName evidence="1">DUF1559 domain-containing protein</fullName>
    </recommendedName>
</protein>
<dbReference type="SUPFAM" id="SSF54523">
    <property type="entry name" value="Pili subunits"/>
    <property type="match status" value="1"/>
</dbReference>
<dbReference type="PANTHER" id="PTHR30093">
    <property type="entry name" value="GENERAL SECRETION PATHWAY PROTEIN G"/>
    <property type="match status" value="1"/>
</dbReference>